<dbReference type="InterPro" id="IPR036390">
    <property type="entry name" value="WH_DNA-bd_sf"/>
</dbReference>
<dbReference type="SUPFAM" id="SSF46785">
    <property type="entry name" value="Winged helix' DNA-binding domain"/>
    <property type="match status" value="1"/>
</dbReference>
<proteinExistence type="predicted"/>
<evidence type="ECO:0000313" key="5">
    <source>
        <dbReference type="EMBL" id="SUU87370.1"/>
    </source>
</evidence>
<dbReference type="SMART" id="SM00347">
    <property type="entry name" value="HTH_MARR"/>
    <property type="match status" value="1"/>
</dbReference>
<dbReference type="PANTHER" id="PTHR42756">
    <property type="entry name" value="TRANSCRIPTIONAL REGULATOR, MARR"/>
    <property type="match status" value="1"/>
</dbReference>
<sequence length="184" mass="20485">MVTKYFTGSFREAGDGNRLPSLGEIGLNRFAPHLINRLSASYNANLQERLRPLDLTTPKMRAIALLTISPGLTVNELSFLAVVEQSTMSRTLDSLEEQGFVRRQSRADDMRVREVHITDAGRDVFQQFWPVLFGIFSQLFEGIEPDEYDAFIVTLHKVLRNIDRIGGGGDAADKAGEAKADVEA</sequence>
<dbReference type="PRINTS" id="PR00598">
    <property type="entry name" value="HTHMARR"/>
</dbReference>
<dbReference type="AlphaFoldDB" id="A0A380WEJ7"/>
<keyword evidence="2" id="KW-0238">DNA-binding</keyword>
<evidence type="ECO:0000256" key="2">
    <source>
        <dbReference type="ARBA" id="ARBA00023125"/>
    </source>
</evidence>
<reference evidence="5 6" key="1">
    <citation type="submission" date="2018-06" db="EMBL/GenBank/DDBJ databases">
        <authorList>
            <consortium name="Pathogen Informatics"/>
            <person name="Doyle S."/>
        </authorList>
    </citation>
    <scope>NUCLEOTIDE SEQUENCE [LARGE SCALE GENOMIC DNA]</scope>
    <source>
        <strain evidence="5 6">NCTC10684</strain>
    </source>
</reference>
<dbReference type="GO" id="GO:0003677">
    <property type="term" value="F:DNA binding"/>
    <property type="evidence" value="ECO:0007669"/>
    <property type="project" value="UniProtKB-KW"/>
</dbReference>
<dbReference type="Proteomes" id="UP000254701">
    <property type="component" value="Unassembled WGS sequence"/>
</dbReference>
<dbReference type="PROSITE" id="PS50995">
    <property type="entry name" value="HTH_MARR_2"/>
    <property type="match status" value="1"/>
</dbReference>
<dbReference type="RefSeq" id="WP_115729887.1">
    <property type="nucleotide sequence ID" value="NZ_BAAAVY010000015.1"/>
</dbReference>
<keyword evidence="1" id="KW-0805">Transcription regulation</keyword>
<gene>
    <name evidence="5" type="primary">slyA_2</name>
    <name evidence="5" type="ORF">NCTC10684_00568</name>
</gene>
<evidence type="ECO:0000256" key="3">
    <source>
        <dbReference type="ARBA" id="ARBA00023163"/>
    </source>
</evidence>
<dbReference type="PANTHER" id="PTHR42756:SF1">
    <property type="entry name" value="TRANSCRIPTIONAL REPRESSOR OF EMRAB OPERON"/>
    <property type="match status" value="1"/>
</dbReference>
<dbReference type="Gene3D" id="1.10.10.10">
    <property type="entry name" value="Winged helix-like DNA-binding domain superfamily/Winged helix DNA-binding domain"/>
    <property type="match status" value="1"/>
</dbReference>
<dbReference type="EMBL" id="UFSM01000001">
    <property type="protein sequence ID" value="SUU87370.1"/>
    <property type="molecule type" value="Genomic_DNA"/>
</dbReference>
<feature type="domain" description="HTH marR-type" evidence="4">
    <location>
        <begin position="28"/>
        <end position="160"/>
    </location>
</feature>
<dbReference type="InterPro" id="IPR000835">
    <property type="entry name" value="HTH_MarR-typ"/>
</dbReference>
<dbReference type="OrthoDB" id="7559832at2"/>
<dbReference type="GO" id="GO:0003700">
    <property type="term" value="F:DNA-binding transcription factor activity"/>
    <property type="evidence" value="ECO:0007669"/>
    <property type="project" value="InterPro"/>
</dbReference>
<evidence type="ECO:0000256" key="1">
    <source>
        <dbReference type="ARBA" id="ARBA00023015"/>
    </source>
</evidence>
<keyword evidence="3" id="KW-0804">Transcription</keyword>
<protein>
    <submittedName>
        <fullName evidence="5">Salmolysin</fullName>
    </submittedName>
</protein>
<accession>A0A380WEJ7</accession>
<evidence type="ECO:0000259" key="4">
    <source>
        <dbReference type="PROSITE" id="PS50995"/>
    </source>
</evidence>
<evidence type="ECO:0000313" key="6">
    <source>
        <dbReference type="Proteomes" id="UP000254701"/>
    </source>
</evidence>
<name>A0A380WEJ7_AMIAI</name>
<dbReference type="Pfam" id="PF12802">
    <property type="entry name" value="MarR_2"/>
    <property type="match status" value="1"/>
</dbReference>
<organism evidence="5 6">
    <name type="scientific">Aminobacter aminovorans</name>
    <name type="common">Chelatobacter heintzii</name>
    <dbReference type="NCBI Taxonomy" id="83263"/>
    <lineage>
        <taxon>Bacteria</taxon>
        <taxon>Pseudomonadati</taxon>
        <taxon>Pseudomonadota</taxon>
        <taxon>Alphaproteobacteria</taxon>
        <taxon>Hyphomicrobiales</taxon>
        <taxon>Phyllobacteriaceae</taxon>
        <taxon>Aminobacter</taxon>
    </lineage>
</organism>
<dbReference type="InterPro" id="IPR036388">
    <property type="entry name" value="WH-like_DNA-bd_sf"/>
</dbReference>